<evidence type="ECO:0000313" key="2">
    <source>
        <dbReference type="EMBL" id="MCY9599180.1"/>
    </source>
</evidence>
<gene>
    <name evidence="2" type="ORF">M5X16_25810</name>
    <name evidence="3" type="ORF">PC41400_10910</name>
</gene>
<name>A0A410WUX7_9BACL</name>
<reference evidence="3 4" key="1">
    <citation type="submission" date="2018-01" db="EMBL/GenBank/DDBJ databases">
        <title>The whole genome sequencing and assembly of Paenibacillus chitinolyticus KCCM 41400 strain.</title>
        <authorList>
            <person name="Kim J.-Y."/>
            <person name="Park M.-K."/>
            <person name="Lee Y.-J."/>
            <person name="Yi H."/>
            <person name="Bahn Y.-S."/>
            <person name="Kim J.F."/>
            <person name="Lee D.-W."/>
        </authorList>
    </citation>
    <scope>NUCLEOTIDE SEQUENCE [LARGE SCALE GENOMIC DNA]</scope>
    <source>
        <strain evidence="3 4">KCCM 41400</strain>
    </source>
</reference>
<dbReference type="Proteomes" id="UP001527202">
    <property type="component" value="Unassembled WGS sequence"/>
</dbReference>
<organism evidence="3 4">
    <name type="scientific">Paenibacillus chitinolyticus</name>
    <dbReference type="NCBI Taxonomy" id="79263"/>
    <lineage>
        <taxon>Bacteria</taxon>
        <taxon>Bacillati</taxon>
        <taxon>Bacillota</taxon>
        <taxon>Bacilli</taxon>
        <taxon>Bacillales</taxon>
        <taxon>Paenibacillaceae</taxon>
        <taxon>Paenibacillus</taxon>
    </lineage>
</organism>
<dbReference type="OrthoDB" id="571248at2"/>
<sequence length="414" mass="46472">MDLITGNPLWPHTSNEKKQFPRLEEDIECEVLVIGSGMSGAMSAYMLTKAGFDTVLVDSREIAGGSTMANTGLIQFFNDKTLTSCIHTYGEENGTAFYKLCEEAVRTLGRICEEEGIDAQFQRRESLYMASTEADVPMLEEECRTLNKYGFEVEYLRPSDIADKFSFTKPGAILAYGDAAINPYACVNGLIEVSAARGMRVYARTEIDSRLETANGTVFYTKERRRILAKYAVYSTGYETQAMKRNRNAKLLTSYAIATQPVGEFPGWYKECMIWETARPYLYMRTTVDGRIIVGGEDEDMLPEEERINRLAVKTDILLDKAKALFPEFDLRAEFSWAAVFGETHDGYPLIGVQEGFPNSMFSLVYGGNGTVYSVLGAEMIVNRLQGLPHPGEWLFRFDRPRHTPPASEVKQVG</sequence>
<dbReference type="EMBL" id="JAMDMJ010000040">
    <property type="protein sequence ID" value="MCY9599180.1"/>
    <property type="molecule type" value="Genomic_DNA"/>
</dbReference>
<evidence type="ECO:0000313" key="5">
    <source>
        <dbReference type="Proteomes" id="UP001527202"/>
    </source>
</evidence>
<dbReference type="Pfam" id="PF01266">
    <property type="entry name" value="DAO"/>
    <property type="match status" value="1"/>
</dbReference>
<dbReference type="AlphaFoldDB" id="A0A410WUX7"/>
<dbReference type="InterPro" id="IPR006076">
    <property type="entry name" value="FAD-dep_OxRdtase"/>
</dbReference>
<dbReference type="InterPro" id="IPR036188">
    <property type="entry name" value="FAD/NAD-bd_sf"/>
</dbReference>
<dbReference type="Proteomes" id="UP000288943">
    <property type="component" value="Chromosome"/>
</dbReference>
<dbReference type="Gene3D" id="3.30.9.10">
    <property type="entry name" value="D-Amino Acid Oxidase, subunit A, domain 2"/>
    <property type="match status" value="1"/>
</dbReference>
<accession>A0A410WUX7</accession>
<dbReference type="KEGG" id="pchi:PC41400_10910"/>
<protein>
    <submittedName>
        <fullName evidence="3">FAD-binding oxidoreductase</fullName>
    </submittedName>
</protein>
<dbReference type="RefSeq" id="WP_042228698.1">
    <property type="nucleotide sequence ID" value="NZ_CP026520.1"/>
</dbReference>
<dbReference type="GeneID" id="95375314"/>
<keyword evidence="5" id="KW-1185">Reference proteome</keyword>
<evidence type="ECO:0000313" key="4">
    <source>
        <dbReference type="Proteomes" id="UP000288943"/>
    </source>
</evidence>
<dbReference type="PANTHER" id="PTHR13847:SF201">
    <property type="entry name" value="PUTATIBE OXIDOREDUCTASE"/>
    <property type="match status" value="1"/>
</dbReference>
<evidence type="ECO:0000259" key="1">
    <source>
        <dbReference type="Pfam" id="PF01266"/>
    </source>
</evidence>
<dbReference type="PRINTS" id="PR00420">
    <property type="entry name" value="RNGMNOXGNASE"/>
</dbReference>
<evidence type="ECO:0000313" key="3">
    <source>
        <dbReference type="EMBL" id="QAV18143.1"/>
    </source>
</evidence>
<dbReference type="EMBL" id="CP026520">
    <property type="protein sequence ID" value="QAV18143.1"/>
    <property type="molecule type" value="Genomic_DNA"/>
</dbReference>
<reference evidence="2 5" key="2">
    <citation type="submission" date="2022-05" db="EMBL/GenBank/DDBJ databases">
        <title>Genome Sequencing of Bee-Associated Microbes.</title>
        <authorList>
            <person name="Dunlap C."/>
        </authorList>
    </citation>
    <scope>NUCLEOTIDE SEQUENCE [LARGE SCALE GENOMIC DNA]</scope>
    <source>
        <strain evidence="2 5">NRRL B-23120</strain>
    </source>
</reference>
<dbReference type="GO" id="GO:0005737">
    <property type="term" value="C:cytoplasm"/>
    <property type="evidence" value="ECO:0007669"/>
    <property type="project" value="TreeGrafter"/>
</dbReference>
<proteinExistence type="predicted"/>
<dbReference type="SUPFAM" id="SSF51905">
    <property type="entry name" value="FAD/NAD(P)-binding domain"/>
    <property type="match status" value="1"/>
</dbReference>
<dbReference type="Gene3D" id="3.50.50.60">
    <property type="entry name" value="FAD/NAD(P)-binding domain"/>
    <property type="match status" value="1"/>
</dbReference>
<dbReference type="PANTHER" id="PTHR13847">
    <property type="entry name" value="SARCOSINE DEHYDROGENASE-RELATED"/>
    <property type="match status" value="1"/>
</dbReference>
<feature type="domain" description="FAD dependent oxidoreductase" evidence="1">
    <location>
        <begin position="31"/>
        <end position="383"/>
    </location>
</feature>